<protein>
    <submittedName>
        <fullName evidence="2">Uncharacterized protein</fullName>
    </submittedName>
</protein>
<dbReference type="EMBL" id="QUSZ01003498">
    <property type="protein sequence ID" value="RHY18225.1"/>
    <property type="molecule type" value="Genomic_DNA"/>
</dbReference>
<evidence type="ECO:0000256" key="1">
    <source>
        <dbReference type="SAM" id="MobiDB-lite"/>
    </source>
</evidence>
<proteinExistence type="predicted"/>
<dbReference type="Proteomes" id="UP000265427">
    <property type="component" value="Unassembled WGS sequence"/>
</dbReference>
<sequence>MTRPLLPQQHRRDPVAIHTVSSRSSCSTGTAHCKVAYITALRQLAAKKDKTGAPSASTSQHTTLNTAPSKSHWSVDTAVNQLVQQVHDSSRDGNAATPTVKSENNIALGIDLLFDKLSKPTKKNPKSKQRAFATVEDARECRFHPKKSQASVRAMQNPACGYDFVSRTADNDKDFIGRMDAAELNRQKAWGDVGRSFLERMEEWGQHHEANQLKIRHAVTLLETNGGGKSSRQKVLEKRLATRHTDDPLAFIHEYLRLKQTHPTRKTKGQRWIQVPANLQQKIVEAVISAGIPSPGQHNNIHDDKG</sequence>
<reference evidence="2 3" key="1">
    <citation type="submission" date="2018-08" db="EMBL/GenBank/DDBJ databases">
        <title>Aphanomyces genome sequencing and annotation.</title>
        <authorList>
            <person name="Minardi D."/>
            <person name="Oidtmann B."/>
            <person name="Van Der Giezen M."/>
            <person name="Studholme D.J."/>
        </authorList>
    </citation>
    <scope>NUCLEOTIDE SEQUENCE [LARGE SCALE GENOMIC DNA]</scope>
    <source>
        <strain evidence="2 3">Kv</strain>
    </source>
</reference>
<feature type="compositionally biased region" description="Polar residues" evidence="1">
    <location>
        <begin position="54"/>
        <end position="72"/>
    </location>
</feature>
<gene>
    <name evidence="2" type="ORF">DYB36_002826</name>
</gene>
<dbReference type="AlphaFoldDB" id="A0A397BF81"/>
<evidence type="ECO:0000313" key="3">
    <source>
        <dbReference type="Proteomes" id="UP000265427"/>
    </source>
</evidence>
<organism evidence="2 3">
    <name type="scientific">Aphanomyces astaci</name>
    <name type="common">Crayfish plague agent</name>
    <dbReference type="NCBI Taxonomy" id="112090"/>
    <lineage>
        <taxon>Eukaryota</taxon>
        <taxon>Sar</taxon>
        <taxon>Stramenopiles</taxon>
        <taxon>Oomycota</taxon>
        <taxon>Saprolegniomycetes</taxon>
        <taxon>Saprolegniales</taxon>
        <taxon>Verrucalvaceae</taxon>
        <taxon>Aphanomyces</taxon>
    </lineage>
</organism>
<comment type="caution">
    <text evidence="2">The sequence shown here is derived from an EMBL/GenBank/DDBJ whole genome shotgun (WGS) entry which is preliminary data.</text>
</comment>
<accession>A0A397BF81</accession>
<evidence type="ECO:0000313" key="2">
    <source>
        <dbReference type="EMBL" id="RHY18225.1"/>
    </source>
</evidence>
<name>A0A397BF81_APHAT</name>
<dbReference type="VEuPathDB" id="FungiDB:H257_12434"/>
<feature type="region of interest" description="Disordered" evidence="1">
    <location>
        <begin position="50"/>
        <end position="72"/>
    </location>
</feature>